<dbReference type="Pfam" id="PF01527">
    <property type="entry name" value="HTH_Tnp_1"/>
    <property type="match status" value="1"/>
</dbReference>
<dbReference type="GO" id="GO:0003677">
    <property type="term" value="F:DNA binding"/>
    <property type="evidence" value="ECO:0007669"/>
    <property type="project" value="InterPro"/>
</dbReference>
<gene>
    <name evidence="2" type="ORF">Ga0074812_12564</name>
</gene>
<dbReference type="Gene3D" id="1.10.10.60">
    <property type="entry name" value="Homeodomain-like"/>
    <property type="match status" value="1"/>
</dbReference>
<dbReference type="EMBL" id="FAOZ01000025">
    <property type="protein sequence ID" value="CUU59174.1"/>
    <property type="molecule type" value="Genomic_DNA"/>
</dbReference>
<evidence type="ECO:0000313" key="3">
    <source>
        <dbReference type="Proteomes" id="UP000198802"/>
    </source>
</evidence>
<protein>
    <submittedName>
        <fullName evidence="2">Transposase</fullName>
    </submittedName>
</protein>
<reference evidence="3" key="1">
    <citation type="submission" date="2015-11" db="EMBL/GenBank/DDBJ databases">
        <authorList>
            <person name="Varghese N."/>
        </authorList>
    </citation>
    <scope>NUCLEOTIDE SEQUENCE [LARGE SCALE GENOMIC DNA]</scope>
    <source>
        <strain evidence="3">DSM 45899</strain>
    </source>
</reference>
<dbReference type="InterPro" id="IPR009057">
    <property type="entry name" value="Homeodomain-like_sf"/>
</dbReference>
<proteinExistence type="predicted"/>
<feature type="coiled-coil region" evidence="1">
    <location>
        <begin position="44"/>
        <end position="71"/>
    </location>
</feature>
<sequence length="85" mass="9966">MVELVRARRILEELAKEYGPSGQSIRNWVREASRDESGRADEISTAEREELKRLRKENRQLREERDILRKATIFFATGVSRSSTM</sequence>
<dbReference type="Proteomes" id="UP000198802">
    <property type="component" value="Unassembled WGS sequence"/>
</dbReference>
<organism evidence="2 3">
    <name type="scientific">Parafrankia irregularis</name>
    <dbReference type="NCBI Taxonomy" id="795642"/>
    <lineage>
        <taxon>Bacteria</taxon>
        <taxon>Bacillati</taxon>
        <taxon>Actinomycetota</taxon>
        <taxon>Actinomycetes</taxon>
        <taxon>Frankiales</taxon>
        <taxon>Frankiaceae</taxon>
        <taxon>Parafrankia</taxon>
    </lineage>
</organism>
<dbReference type="SUPFAM" id="SSF46689">
    <property type="entry name" value="Homeodomain-like"/>
    <property type="match status" value="1"/>
</dbReference>
<dbReference type="InterPro" id="IPR002514">
    <property type="entry name" value="Transposase_8"/>
</dbReference>
<evidence type="ECO:0000313" key="2">
    <source>
        <dbReference type="EMBL" id="CUU59174.1"/>
    </source>
</evidence>
<name>A0A0S4QXB4_9ACTN</name>
<dbReference type="AlphaFoldDB" id="A0A0S4QXB4"/>
<accession>A0A0S4QXB4</accession>
<dbReference type="GO" id="GO:0004803">
    <property type="term" value="F:transposase activity"/>
    <property type="evidence" value="ECO:0007669"/>
    <property type="project" value="InterPro"/>
</dbReference>
<dbReference type="GO" id="GO:0006313">
    <property type="term" value="P:DNA transposition"/>
    <property type="evidence" value="ECO:0007669"/>
    <property type="project" value="InterPro"/>
</dbReference>
<keyword evidence="1" id="KW-0175">Coiled coil</keyword>
<evidence type="ECO:0000256" key="1">
    <source>
        <dbReference type="SAM" id="Coils"/>
    </source>
</evidence>
<keyword evidence="3" id="KW-1185">Reference proteome</keyword>